<gene>
    <name evidence="2" type="ORF">KIF53_12825</name>
</gene>
<organism evidence="2 3">
    <name type="scientific">Chromobacterium subtsugae</name>
    <dbReference type="NCBI Taxonomy" id="251747"/>
    <lineage>
        <taxon>Bacteria</taxon>
        <taxon>Pseudomonadati</taxon>
        <taxon>Pseudomonadota</taxon>
        <taxon>Betaproteobacteria</taxon>
        <taxon>Neisseriales</taxon>
        <taxon>Chromobacteriaceae</taxon>
        <taxon>Chromobacterium</taxon>
    </lineage>
</organism>
<evidence type="ECO:0000313" key="3">
    <source>
        <dbReference type="Proteomes" id="UP000711178"/>
    </source>
</evidence>
<dbReference type="InterPro" id="IPR006311">
    <property type="entry name" value="TAT_signal"/>
</dbReference>
<keyword evidence="3" id="KW-1185">Reference proteome</keyword>
<sequence length="172" mass="18871">MPSRRELLKTGALGAAALLLAGYWATPQADPLAQPGGAATLWLQPQDAAIIRALAPVMLGLDGLPLEQVAAGVDRAVLGLPPALRQEVRQLFDLLQNRWARRWLAGIGSPWASAAPHELERFLRRWRNSRFQLKRSVYQALHQLINAAWYGNPASWAALGYRLPEGVVGMLP</sequence>
<reference evidence="2 3" key="1">
    <citation type="submission" date="2021-05" db="EMBL/GenBank/DDBJ databases">
        <title>Draft Whole Genome Sequencing Of Biosensor Chromobacterium violaceum Strain CV026 Reveals A Regulatory RNA In Chromobacterium violaceum Phenotype Regulatory Network.</title>
        <authorList>
            <person name="Hong K.W."/>
            <person name="Chan K.G."/>
            <person name="Chang C.-Y."/>
        </authorList>
    </citation>
    <scope>NUCLEOTIDE SEQUENCE [LARGE SCALE GENOMIC DNA]</scope>
    <source>
        <strain evidence="2 3">ATCC 31532</strain>
    </source>
</reference>
<proteinExistence type="predicted"/>
<protein>
    <submittedName>
        <fullName evidence="2">Twin-arginine translocation signal domain-containing protein</fullName>
    </submittedName>
</protein>
<dbReference type="PROSITE" id="PS51318">
    <property type="entry name" value="TAT"/>
    <property type="match status" value="1"/>
</dbReference>
<feature type="chain" id="PRO_5046347794" evidence="1">
    <location>
        <begin position="30"/>
        <end position="172"/>
    </location>
</feature>
<dbReference type="Proteomes" id="UP000711178">
    <property type="component" value="Unassembled WGS sequence"/>
</dbReference>
<evidence type="ECO:0000256" key="1">
    <source>
        <dbReference type="SAM" id="SignalP"/>
    </source>
</evidence>
<keyword evidence="1" id="KW-0732">Signal</keyword>
<name>A0ABS7FEM2_9NEIS</name>
<dbReference type="NCBIfam" id="TIGR01409">
    <property type="entry name" value="TAT_signal_seq"/>
    <property type="match status" value="1"/>
</dbReference>
<dbReference type="GeneID" id="89686142"/>
<accession>A0ABS7FEM2</accession>
<dbReference type="InterPro" id="IPR019546">
    <property type="entry name" value="TAT_signal_bac_arc"/>
</dbReference>
<feature type="signal peptide" evidence="1">
    <location>
        <begin position="1"/>
        <end position="29"/>
    </location>
</feature>
<dbReference type="RefSeq" id="WP_043581459.1">
    <property type="nucleotide sequence ID" value="NZ_CP142381.1"/>
</dbReference>
<comment type="caution">
    <text evidence="2">The sequence shown here is derived from an EMBL/GenBank/DDBJ whole genome shotgun (WGS) entry which is preliminary data.</text>
</comment>
<dbReference type="EMBL" id="JAHDTB010000010">
    <property type="protein sequence ID" value="MBW8288512.1"/>
    <property type="molecule type" value="Genomic_DNA"/>
</dbReference>
<evidence type="ECO:0000313" key="2">
    <source>
        <dbReference type="EMBL" id="MBW8288512.1"/>
    </source>
</evidence>